<reference evidence="1 2" key="1">
    <citation type="journal article" date="2015" name="Fungal Genet. Biol.">
        <title>Evolution of novel wood decay mechanisms in Agaricales revealed by the genome sequences of Fistulina hepatica and Cylindrobasidium torrendii.</title>
        <authorList>
            <person name="Floudas D."/>
            <person name="Held B.W."/>
            <person name="Riley R."/>
            <person name="Nagy L.G."/>
            <person name="Koehler G."/>
            <person name="Ransdell A.S."/>
            <person name="Younus H."/>
            <person name="Chow J."/>
            <person name="Chiniquy J."/>
            <person name="Lipzen A."/>
            <person name="Tritt A."/>
            <person name="Sun H."/>
            <person name="Haridas S."/>
            <person name="LaButti K."/>
            <person name="Ohm R.A."/>
            <person name="Kues U."/>
            <person name="Blanchette R.A."/>
            <person name="Grigoriev I.V."/>
            <person name="Minto R.E."/>
            <person name="Hibbett D.S."/>
        </authorList>
    </citation>
    <scope>NUCLEOTIDE SEQUENCE [LARGE SCALE GENOMIC DNA]</scope>
    <source>
        <strain evidence="1 2">ATCC 64428</strain>
    </source>
</reference>
<proteinExistence type="predicted"/>
<accession>A0A0D7AA77</accession>
<organism evidence="1 2">
    <name type="scientific">Fistulina hepatica ATCC 64428</name>
    <dbReference type="NCBI Taxonomy" id="1128425"/>
    <lineage>
        <taxon>Eukaryota</taxon>
        <taxon>Fungi</taxon>
        <taxon>Dikarya</taxon>
        <taxon>Basidiomycota</taxon>
        <taxon>Agaricomycotina</taxon>
        <taxon>Agaricomycetes</taxon>
        <taxon>Agaricomycetidae</taxon>
        <taxon>Agaricales</taxon>
        <taxon>Fistulinaceae</taxon>
        <taxon>Fistulina</taxon>
    </lineage>
</organism>
<name>A0A0D7AA77_9AGAR</name>
<protein>
    <submittedName>
        <fullName evidence="1">Uncharacterized protein</fullName>
    </submittedName>
</protein>
<dbReference type="EMBL" id="KN881914">
    <property type="protein sequence ID" value="KIY47897.1"/>
    <property type="molecule type" value="Genomic_DNA"/>
</dbReference>
<gene>
    <name evidence="1" type="ORF">FISHEDRAFT_74235</name>
</gene>
<evidence type="ECO:0000313" key="2">
    <source>
        <dbReference type="Proteomes" id="UP000054144"/>
    </source>
</evidence>
<dbReference type="Proteomes" id="UP000054144">
    <property type="component" value="Unassembled WGS sequence"/>
</dbReference>
<keyword evidence="2" id="KW-1185">Reference proteome</keyword>
<dbReference type="AlphaFoldDB" id="A0A0D7AA77"/>
<sequence>MSTRRVPVKPHMDFQRAALAALHATSQHKTRMETFRTWLALLPVRLPADPAPEPRTFVEIRYSLFRAGNPRNNVPLISCFVTTMIEKGYGDLIWPDVHALMSAHPSQDLVMQFLVDCEEAWRAYGRERGGSDAELEYLGHARVMSLEVCLDAGWHDQLSFLYKRSEGMNIPPRVVQRIKSVLVAYDVLSPAEP</sequence>
<evidence type="ECO:0000313" key="1">
    <source>
        <dbReference type="EMBL" id="KIY47897.1"/>
    </source>
</evidence>